<evidence type="ECO:0000313" key="1">
    <source>
        <dbReference type="EMBL" id="CAB4536758.1"/>
    </source>
</evidence>
<dbReference type="AlphaFoldDB" id="A0A6J6BEV0"/>
<dbReference type="EMBL" id="CAEZSH010000046">
    <property type="protein sequence ID" value="CAB4536758.1"/>
    <property type="molecule type" value="Genomic_DNA"/>
</dbReference>
<name>A0A6J6BEV0_9ZZZZ</name>
<dbReference type="PANTHER" id="PTHR40050">
    <property type="entry name" value="INNER SPORE COAT PROTEIN H"/>
    <property type="match status" value="1"/>
</dbReference>
<sequence length="419" mass="46400">MRNVSRAVWAIFLSFGLIAAAVAVPPASASQSLTDFYGSSSIHEVYLTIDAASVTNLNKAPKDYTMAEVELRSIGGTSGKFSTGVRLKGSTSLEKLSGKPSFKLKFNWSNLKGQRFLGLKSMTLNAMSQDGSMIHEAAAYRLFNSMGIPAPKTGYAKVYVNGTLKGLYINVETTDDIFLSKRFGDPTQHLYEAQAFKDLMYGNDRGGHETGPYLVDEGWSTTPDKKDLAKLIEVANMTTGASWWKAMDTYTDRAKLIRQFAVENFIGHWDSYSGPIINNHYLRSNDRGKFTMIPAGVDQTFGENRQTPVKGDSYYFAMDAKEVGYPWVMQSHKKPAIPRGLLFQKCLTYKPCKTLYLTELKAVSAKATSSKLSTFMLNSAGLITEFSNADARAEQTRSINWMKKQQSNVAALLKKNGIK</sequence>
<dbReference type="InterPro" id="IPR014867">
    <property type="entry name" value="Spore_coat_CotH_CotH2/3/7"/>
</dbReference>
<proteinExistence type="predicted"/>
<organism evidence="1">
    <name type="scientific">freshwater metagenome</name>
    <dbReference type="NCBI Taxonomy" id="449393"/>
    <lineage>
        <taxon>unclassified sequences</taxon>
        <taxon>metagenomes</taxon>
        <taxon>ecological metagenomes</taxon>
    </lineage>
</organism>
<reference evidence="1" key="1">
    <citation type="submission" date="2020-05" db="EMBL/GenBank/DDBJ databases">
        <authorList>
            <person name="Chiriac C."/>
            <person name="Salcher M."/>
            <person name="Ghai R."/>
            <person name="Kavagutti S V."/>
        </authorList>
    </citation>
    <scope>NUCLEOTIDE SEQUENCE</scope>
</reference>
<dbReference type="PANTHER" id="PTHR40050:SF1">
    <property type="entry name" value="INNER SPORE COAT PROTEIN H"/>
    <property type="match status" value="1"/>
</dbReference>
<dbReference type="Pfam" id="PF08757">
    <property type="entry name" value="CotH"/>
    <property type="match status" value="1"/>
</dbReference>
<gene>
    <name evidence="1" type="ORF">UFOPK1410_00502</name>
</gene>
<protein>
    <submittedName>
        <fullName evidence="1">Unannotated protein</fullName>
    </submittedName>
</protein>
<accession>A0A6J6BEV0</accession>